<reference evidence="3" key="1">
    <citation type="journal article" date="2019" name="Int. J. Syst. Evol. Microbiol.">
        <title>The Global Catalogue of Microorganisms (GCM) 10K type strain sequencing project: providing services to taxonomists for standard genome sequencing and annotation.</title>
        <authorList>
            <consortium name="The Broad Institute Genomics Platform"/>
            <consortium name="The Broad Institute Genome Sequencing Center for Infectious Disease"/>
            <person name="Wu L."/>
            <person name="Ma J."/>
        </authorList>
    </citation>
    <scope>NUCLEOTIDE SEQUENCE [LARGE SCALE GENOMIC DNA]</scope>
    <source>
        <strain evidence="3">IBRC-M 10906</strain>
    </source>
</reference>
<dbReference type="InterPro" id="IPR052898">
    <property type="entry name" value="ACAD10-like"/>
</dbReference>
<dbReference type="Proteomes" id="UP001597478">
    <property type="component" value="Unassembled WGS sequence"/>
</dbReference>
<dbReference type="SUPFAM" id="SSF56112">
    <property type="entry name" value="Protein kinase-like (PK-like)"/>
    <property type="match status" value="1"/>
</dbReference>
<gene>
    <name evidence="2" type="ORF">ACFS2C_15120</name>
</gene>
<sequence length="340" mass="37466">MSEADPPGLDLRRLRAHLDRELPGTVSGPLAADIVEGGRSNLTYIVTDGARRWVVRRPPLGHVLPTAHDMRREFRVLSALGPTTVPVPPTLLLCEDDAVIGAQFYVMDFVEGTPFRTKEQLEPLGAERTRAIADALVDTLVDLHAVDYDSVGLGDFGRPAGFLERQLRRWKKQLDASRSRDLPGIEELHERLAARIPVSPEPAIVHGDYRLDNVLVGTDDRIKAVLDWEMSTLGDPLTDLALLVAYAERRTLDLSFVSNVSAAPGYPGTDELIDRYTRRSGRDVSALNWYIGFAFFKLAVILEGIYYRFSQGQTVGSGFEEIGAGVPPLVAHGNATLKED</sequence>
<dbReference type="RefSeq" id="WP_377390436.1">
    <property type="nucleotide sequence ID" value="NZ_JBHSAN010000024.1"/>
</dbReference>
<protein>
    <submittedName>
        <fullName evidence="2">Phosphotransferase family protein</fullName>
    </submittedName>
</protein>
<evidence type="ECO:0000313" key="3">
    <source>
        <dbReference type="Proteomes" id="UP001597478"/>
    </source>
</evidence>
<evidence type="ECO:0000259" key="1">
    <source>
        <dbReference type="Pfam" id="PF01636"/>
    </source>
</evidence>
<dbReference type="PANTHER" id="PTHR47829:SF1">
    <property type="entry name" value="HAD FAMILY PHOSPHATASE"/>
    <property type="match status" value="1"/>
</dbReference>
<dbReference type="CDD" id="cd05154">
    <property type="entry name" value="ACAD10_11_N-like"/>
    <property type="match status" value="1"/>
</dbReference>
<name>A0ABW5W9R0_9PSEU</name>
<organism evidence="2 3">
    <name type="scientific">Prauserella oleivorans</name>
    <dbReference type="NCBI Taxonomy" id="1478153"/>
    <lineage>
        <taxon>Bacteria</taxon>
        <taxon>Bacillati</taxon>
        <taxon>Actinomycetota</taxon>
        <taxon>Actinomycetes</taxon>
        <taxon>Pseudonocardiales</taxon>
        <taxon>Pseudonocardiaceae</taxon>
        <taxon>Prauserella</taxon>
    </lineage>
</organism>
<evidence type="ECO:0000313" key="2">
    <source>
        <dbReference type="EMBL" id="MFD2800724.1"/>
    </source>
</evidence>
<dbReference type="Pfam" id="PF01636">
    <property type="entry name" value="APH"/>
    <property type="match status" value="1"/>
</dbReference>
<keyword evidence="3" id="KW-1185">Reference proteome</keyword>
<feature type="domain" description="Aminoglycoside phosphotransferase" evidence="1">
    <location>
        <begin position="35"/>
        <end position="270"/>
    </location>
</feature>
<accession>A0ABW5W9R0</accession>
<dbReference type="Gene3D" id="3.30.200.20">
    <property type="entry name" value="Phosphorylase Kinase, domain 1"/>
    <property type="match status" value="1"/>
</dbReference>
<dbReference type="Gene3D" id="3.90.1200.10">
    <property type="match status" value="1"/>
</dbReference>
<comment type="caution">
    <text evidence="2">The sequence shown here is derived from an EMBL/GenBank/DDBJ whole genome shotgun (WGS) entry which is preliminary data.</text>
</comment>
<dbReference type="InterPro" id="IPR041726">
    <property type="entry name" value="ACAD10_11_N"/>
</dbReference>
<dbReference type="InterPro" id="IPR002575">
    <property type="entry name" value="Aminoglycoside_PTrfase"/>
</dbReference>
<dbReference type="EMBL" id="JBHUOF010000021">
    <property type="protein sequence ID" value="MFD2800724.1"/>
    <property type="molecule type" value="Genomic_DNA"/>
</dbReference>
<dbReference type="PANTHER" id="PTHR47829">
    <property type="entry name" value="HYDROLASE, PUTATIVE (AFU_ORTHOLOGUE AFUA_1G12880)-RELATED"/>
    <property type="match status" value="1"/>
</dbReference>
<dbReference type="InterPro" id="IPR011009">
    <property type="entry name" value="Kinase-like_dom_sf"/>
</dbReference>
<proteinExistence type="predicted"/>